<evidence type="ECO:0000313" key="2">
    <source>
        <dbReference type="Proteomes" id="UP001234297"/>
    </source>
</evidence>
<accession>A0ACC2LBP0</accession>
<sequence length="1421" mass="155800">MKEEAQCGGGSGKGAEEDKVSNGGIGSERKGSGASGGLVGKAKVVDAKKEKRRPRLILIGTDSDEDLVSPPQKVGPGADVNRMEGGDLKKDSVANGKKESEEAETPRTRVIEKLWRSRMGYSKSNGGAEIDKKKLYTGSLKCKVEKTGASEPPRICKDGDEVDRKMSKVIVNERKRCKADCSTSKQDTAFIRKRLKTESSMCKEETSDLLDPCSSQKDAEDDRIAGAGNERKRNRAGSFDLQEDDEVVQEKTTIENCKSRGGKTKCEGPRPLDPKLMGSTAQWKESETECGEGTMVAKKKVSNLHMTGGSIVDRSKETGRFFKKKFRLDKGENICLIGASKEKFRAPCEKAIRVQGKHGVLKLLSNNKSKVGALEEKYNLRKAKEKGNGSGSANSSNRKVAVGPSLHEKSRFREKSSSSFKSSKNHLQPRNGSIVGKNKAYGSKKEDDSVTSPVETRNMDVFSTMDGEEKSKRGRSSELEALPVTDQIKTKNKNGRRREKQLLCDQIRNILLNAGWTIDYRQRLSRDYKDAVYIAPTGTEHWSITKAYYAFRKELQCEGTSLENLKEQKLSGTYSDSNHKLSETNSMLPLIPEEALSILKRNRVNKKSKSDKGCKNAEKVRKKKKNVKMKLNSRVAQKGKPRNGLITESSCVGSKKKSIVRNLKSCDGELLFTEEGHSSQISVNGELKLIRAQKPSFMCDAPLLQRRQNKKRRGSALLARSSGKGVNADADDFVPYPGKRTLLSWLIDLGTVSENTKVEYMNEKRKRALLKGWITRDGIHCSCCSKILPASKFEIHAGSKLCQPFENIFVHTGDSLLQCLLDAWDKVEAAEKSWFLSVNINGDDPNDDTCGICGDGGDLICCDGCPSTFHQCCLNMQMLPPGDWHCSNCSCRFCGGVGGSTCHDDGVTSLLSCSQCEGKYHQLCIPEMDAAPVDSNSPGTNFCGQSCRKLFDSVQKLLGVKNNLDAGFSWTLVHLIDKDSETSSLGLAQRAECNSKVAIAAAVMNECFFPIIDHRSGANMVRNVLYNCGSNFSRLNYSSFYTVVLERGDEIVSAASIRIRGTRLAEMPFIGTRDMYRRQGMCRRLLNGIETALSFLEVEMLVIPAISELMHTWTEVFGFKPLEESHRQEMRSMNMMVFPETDMLQKPLLKGDGNTTADAGNTSDVKVVDVKSSNCDMIDVASTSLKAISAGPDVLVSENSIVPDASKVEKEAAAEPGLHTFGGSNGRATTCDNESWNKSTNSTPDVSFVHDTDAPPQDKPKVENHDLSNEVGDAEPCLHSFGVNSVQSTSEATSFQASAGCTVQNNSEWLVKHHETTSEASSFLASDGTQHDKPPEKVDIAATEPIVYTFCDETVHCTSKLIPQSLDDVSEYKLQASRCKPHESGEGNIVSDKEGIKIGVASVEPNQHGFGDAPAVCTLSC</sequence>
<evidence type="ECO:0000313" key="1">
    <source>
        <dbReference type="EMBL" id="KAJ8630745.1"/>
    </source>
</evidence>
<reference evidence="1 2" key="1">
    <citation type="journal article" date="2022" name="Hortic Res">
        <title>A haplotype resolved chromosomal level avocado genome allows analysis of novel avocado genes.</title>
        <authorList>
            <person name="Nath O."/>
            <person name="Fletcher S.J."/>
            <person name="Hayward A."/>
            <person name="Shaw L.M."/>
            <person name="Masouleh A.K."/>
            <person name="Furtado A."/>
            <person name="Henry R.J."/>
            <person name="Mitter N."/>
        </authorList>
    </citation>
    <scope>NUCLEOTIDE SEQUENCE [LARGE SCALE GENOMIC DNA]</scope>
    <source>
        <strain evidence="2">cv. Hass</strain>
    </source>
</reference>
<comment type="caution">
    <text evidence="1">The sequence shown here is derived from an EMBL/GenBank/DDBJ whole genome shotgun (WGS) entry which is preliminary data.</text>
</comment>
<protein>
    <submittedName>
        <fullName evidence="1">Uncharacterized protein</fullName>
    </submittedName>
</protein>
<proteinExistence type="predicted"/>
<gene>
    <name evidence="1" type="ORF">MRB53_024068</name>
</gene>
<name>A0ACC2LBP0_PERAE</name>
<dbReference type="Proteomes" id="UP001234297">
    <property type="component" value="Chromosome 7"/>
</dbReference>
<dbReference type="EMBL" id="CM056815">
    <property type="protein sequence ID" value="KAJ8630745.1"/>
    <property type="molecule type" value="Genomic_DNA"/>
</dbReference>
<organism evidence="1 2">
    <name type="scientific">Persea americana</name>
    <name type="common">Avocado</name>
    <dbReference type="NCBI Taxonomy" id="3435"/>
    <lineage>
        <taxon>Eukaryota</taxon>
        <taxon>Viridiplantae</taxon>
        <taxon>Streptophyta</taxon>
        <taxon>Embryophyta</taxon>
        <taxon>Tracheophyta</taxon>
        <taxon>Spermatophyta</taxon>
        <taxon>Magnoliopsida</taxon>
        <taxon>Magnoliidae</taxon>
        <taxon>Laurales</taxon>
        <taxon>Lauraceae</taxon>
        <taxon>Persea</taxon>
    </lineage>
</organism>
<keyword evidence="2" id="KW-1185">Reference proteome</keyword>